<dbReference type="AlphaFoldDB" id="A0A8H5FZQ6"/>
<dbReference type="GO" id="GO:0005634">
    <property type="term" value="C:nucleus"/>
    <property type="evidence" value="ECO:0007669"/>
    <property type="project" value="TreeGrafter"/>
</dbReference>
<accession>A0A8H5FZQ6</accession>
<gene>
    <name evidence="3" type="ORF">D9756_005505</name>
</gene>
<feature type="region of interest" description="Disordered" evidence="1">
    <location>
        <begin position="237"/>
        <end position="283"/>
    </location>
</feature>
<evidence type="ECO:0000259" key="2">
    <source>
        <dbReference type="Pfam" id="PF03184"/>
    </source>
</evidence>
<dbReference type="EMBL" id="JAACJO010000008">
    <property type="protein sequence ID" value="KAF5354762.1"/>
    <property type="molecule type" value="Genomic_DNA"/>
</dbReference>
<dbReference type="PANTHER" id="PTHR19303">
    <property type="entry name" value="TRANSPOSON"/>
    <property type="match status" value="1"/>
</dbReference>
<dbReference type="Pfam" id="PF03184">
    <property type="entry name" value="DDE_1"/>
    <property type="match status" value="1"/>
</dbReference>
<evidence type="ECO:0000313" key="3">
    <source>
        <dbReference type="EMBL" id="KAF5354762.1"/>
    </source>
</evidence>
<evidence type="ECO:0000256" key="1">
    <source>
        <dbReference type="SAM" id="MobiDB-lite"/>
    </source>
</evidence>
<dbReference type="OrthoDB" id="2917041at2759"/>
<dbReference type="PANTHER" id="PTHR19303:SF74">
    <property type="entry name" value="POGO TRANSPOSABLE ELEMENT WITH KRAB DOMAIN"/>
    <property type="match status" value="1"/>
</dbReference>
<dbReference type="InterPro" id="IPR004875">
    <property type="entry name" value="DDE_SF_endonuclease_dom"/>
</dbReference>
<evidence type="ECO:0000313" key="4">
    <source>
        <dbReference type="Proteomes" id="UP000559027"/>
    </source>
</evidence>
<keyword evidence="4" id="KW-1185">Reference proteome</keyword>
<dbReference type="GO" id="GO:0003677">
    <property type="term" value="F:DNA binding"/>
    <property type="evidence" value="ECO:0007669"/>
    <property type="project" value="TreeGrafter"/>
</dbReference>
<reference evidence="3 4" key="1">
    <citation type="journal article" date="2020" name="ISME J.">
        <title>Uncovering the hidden diversity of litter-decomposition mechanisms in mushroom-forming fungi.</title>
        <authorList>
            <person name="Floudas D."/>
            <person name="Bentzer J."/>
            <person name="Ahren D."/>
            <person name="Johansson T."/>
            <person name="Persson P."/>
            <person name="Tunlid A."/>
        </authorList>
    </citation>
    <scope>NUCLEOTIDE SEQUENCE [LARGE SCALE GENOMIC DNA]</scope>
    <source>
        <strain evidence="3 4">CBS 146.42</strain>
    </source>
</reference>
<dbReference type="InterPro" id="IPR050863">
    <property type="entry name" value="CenT-Element_Derived"/>
</dbReference>
<organism evidence="3 4">
    <name type="scientific">Leucocoprinus leucothites</name>
    <dbReference type="NCBI Taxonomy" id="201217"/>
    <lineage>
        <taxon>Eukaryota</taxon>
        <taxon>Fungi</taxon>
        <taxon>Dikarya</taxon>
        <taxon>Basidiomycota</taxon>
        <taxon>Agaricomycotina</taxon>
        <taxon>Agaricomycetes</taxon>
        <taxon>Agaricomycetidae</taxon>
        <taxon>Agaricales</taxon>
        <taxon>Agaricineae</taxon>
        <taxon>Agaricaceae</taxon>
        <taxon>Leucocoprinus</taxon>
    </lineage>
</organism>
<name>A0A8H5FZQ6_9AGAR</name>
<feature type="domain" description="DDE-1" evidence="2">
    <location>
        <begin position="109"/>
        <end position="247"/>
    </location>
</feature>
<comment type="caution">
    <text evidence="3">The sequence shown here is derived from an EMBL/GenBank/DDBJ whole genome shotgun (WGS) entry which is preliminary data.</text>
</comment>
<sequence length="283" mass="31305">MEKAFQRRDLEVVGLVDSWIVTTADCIATNRMHSTHCVLEQGTLTQKKAFFDILKKTLAASETNEAITPGNIYGVDETGIQKGVGLSDYVIGPAGESIQHQQRSGDRENITIIVTICADGTSILPAVIFKGQAFRTSWLQNNPLNASIGHSLKGYTDGEIGIEWIKHFNQQASVKANGQQHLLLVDGHNSHYTYGFLSYAQEHKIDVLCYPSHSTHLYQGLDVVVFSVLKAEKQRPRWTKPQLEGIEPPVPPPTVREGADDVEDDEEVDLHNGPHLEVDDEAP</sequence>
<proteinExistence type="predicted"/>
<dbReference type="Proteomes" id="UP000559027">
    <property type="component" value="Unassembled WGS sequence"/>
</dbReference>
<protein>
    <recommendedName>
        <fullName evidence="2">DDE-1 domain-containing protein</fullName>
    </recommendedName>
</protein>